<dbReference type="NCBIfam" id="NF006718">
    <property type="entry name" value="PRK09256.1"/>
    <property type="match status" value="1"/>
</dbReference>
<dbReference type="GO" id="GO:0043022">
    <property type="term" value="F:ribosome binding"/>
    <property type="evidence" value="ECO:0007669"/>
    <property type="project" value="TreeGrafter"/>
</dbReference>
<evidence type="ECO:0000313" key="5">
    <source>
        <dbReference type="Proteomes" id="UP000650511"/>
    </source>
</evidence>
<dbReference type="GO" id="GO:0072344">
    <property type="term" value="P:rescue of stalled ribosome"/>
    <property type="evidence" value="ECO:0007669"/>
    <property type="project" value="TreeGrafter"/>
</dbReference>
<sequence length="140" mass="15783">MADIRLRRGVSVPEAEFDVRVSRASGPGGQGVNTTDSKVELRWPVATSPSLSEAQRARVMERLAHRITADGVLILQASEHRSQHQNRTAAFARFRAVVGEALEPPKVRRPTRRTRASKERRLKAKKQRSETKRLRKPPES</sequence>
<dbReference type="Gene3D" id="3.30.160.20">
    <property type="match status" value="1"/>
</dbReference>
<keyword evidence="5" id="KW-1185">Reference proteome</keyword>
<dbReference type="GO" id="GO:0003747">
    <property type="term" value="F:translation release factor activity"/>
    <property type="evidence" value="ECO:0007669"/>
    <property type="project" value="InterPro"/>
</dbReference>
<proteinExistence type="inferred from homology"/>
<organism evidence="4 5">
    <name type="scientific">Egicoccus halophilus</name>
    <dbReference type="NCBI Taxonomy" id="1670830"/>
    <lineage>
        <taxon>Bacteria</taxon>
        <taxon>Bacillati</taxon>
        <taxon>Actinomycetota</taxon>
        <taxon>Nitriliruptoria</taxon>
        <taxon>Egicoccales</taxon>
        <taxon>Egicoccaceae</taxon>
        <taxon>Egicoccus</taxon>
    </lineage>
</organism>
<evidence type="ECO:0000313" key="4">
    <source>
        <dbReference type="EMBL" id="GGI07494.1"/>
    </source>
</evidence>
<feature type="compositionally biased region" description="Basic and acidic residues" evidence="2">
    <location>
        <begin position="127"/>
        <end position="140"/>
    </location>
</feature>
<feature type="domain" description="Prokaryotic-type class I peptide chain release factors" evidence="3">
    <location>
        <begin position="23"/>
        <end position="39"/>
    </location>
</feature>
<dbReference type="InterPro" id="IPR000352">
    <property type="entry name" value="Pep_chain_release_fac_I"/>
</dbReference>
<reference evidence="4" key="2">
    <citation type="submission" date="2020-09" db="EMBL/GenBank/DDBJ databases">
        <authorList>
            <person name="Sun Q."/>
            <person name="Zhou Y."/>
        </authorList>
    </citation>
    <scope>NUCLEOTIDE SEQUENCE</scope>
    <source>
        <strain evidence="4">CGMCC 1.14988</strain>
    </source>
</reference>
<evidence type="ECO:0000256" key="2">
    <source>
        <dbReference type="SAM" id="MobiDB-lite"/>
    </source>
</evidence>
<comment type="caution">
    <text evidence="4">The sequence shown here is derived from an EMBL/GenBank/DDBJ whole genome shotgun (WGS) entry which is preliminary data.</text>
</comment>
<dbReference type="AlphaFoldDB" id="A0A8J3A997"/>
<feature type="compositionally biased region" description="Basic residues" evidence="2">
    <location>
        <begin position="107"/>
        <end position="126"/>
    </location>
</feature>
<dbReference type="SUPFAM" id="SSF75620">
    <property type="entry name" value="Release factor"/>
    <property type="match status" value="1"/>
</dbReference>
<dbReference type="RefSeq" id="WP_130649860.1">
    <property type="nucleotide sequence ID" value="NZ_BMHA01000008.1"/>
</dbReference>
<evidence type="ECO:0000256" key="1">
    <source>
        <dbReference type="ARBA" id="ARBA00010835"/>
    </source>
</evidence>
<keyword evidence="4" id="KW-0378">Hydrolase</keyword>
<dbReference type="Proteomes" id="UP000650511">
    <property type="component" value="Unassembled WGS sequence"/>
</dbReference>
<name>A0A8J3A997_9ACTN</name>
<dbReference type="PANTHER" id="PTHR47814:SF1">
    <property type="entry name" value="PEPTIDYL-TRNA HYDROLASE ARFB"/>
    <property type="match status" value="1"/>
</dbReference>
<accession>A0A8J3A997</accession>
<feature type="region of interest" description="Disordered" evidence="2">
    <location>
        <begin position="100"/>
        <end position="140"/>
    </location>
</feature>
<dbReference type="InterPro" id="IPR045853">
    <property type="entry name" value="Pep_chain_release_fac_I_sf"/>
</dbReference>
<dbReference type="EMBL" id="BMHA01000008">
    <property type="protein sequence ID" value="GGI07494.1"/>
    <property type="molecule type" value="Genomic_DNA"/>
</dbReference>
<dbReference type="OrthoDB" id="9815709at2"/>
<comment type="similarity">
    <text evidence="1">Belongs to the prokaryotic/mitochondrial release factor family.</text>
</comment>
<dbReference type="GO" id="GO:0004045">
    <property type="term" value="F:peptidyl-tRNA hydrolase activity"/>
    <property type="evidence" value="ECO:0007669"/>
    <property type="project" value="TreeGrafter"/>
</dbReference>
<protein>
    <submittedName>
        <fullName evidence="4">Aminoacyl-tRNA hydrolase</fullName>
    </submittedName>
</protein>
<dbReference type="Pfam" id="PF00472">
    <property type="entry name" value="RF-1"/>
    <property type="match status" value="1"/>
</dbReference>
<dbReference type="PROSITE" id="PS00745">
    <property type="entry name" value="RF_PROK_I"/>
    <property type="match status" value="1"/>
</dbReference>
<dbReference type="PANTHER" id="PTHR47814">
    <property type="entry name" value="PEPTIDYL-TRNA HYDROLASE ARFB"/>
    <property type="match status" value="1"/>
</dbReference>
<gene>
    <name evidence="4" type="ORF">GCM10011354_24380</name>
</gene>
<reference evidence="4" key="1">
    <citation type="journal article" date="2014" name="Int. J. Syst. Evol. Microbiol.">
        <title>Complete genome sequence of Corynebacterium casei LMG S-19264T (=DSM 44701T), isolated from a smear-ripened cheese.</title>
        <authorList>
            <consortium name="US DOE Joint Genome Institute (JGI-PGF)"/>
            <person name="Walter F."/>
            <person name="Albersmeier A."/>
            <person name="Kalinowski J."/>
            <person name="Ruckert C."/>
        </authorList>
    </citation>
    <scope>NUCLEOTIDE SEQUENCE</scope>
    <source>
        <strain evidence="4">CGMCC 1.14988</strain>
    </source>
</reference>
<evidence type="ECO:0000259" key="3">
    <source>
        <dbReference type="PROSITE" id="PS00745"/>
    </source>
</evidence>